<reference evidence="1 2" key="1">
    <citation type="submission" date="2024-04" db="EMBL/GenBank/DDBJ databases">
        <authorList>
            <person name="Waldvogel A.-M."/>
            <person name="Schoenle A."/>
        </authorList>
    </citation>
    <scope>NUCLEOTIDE SEQUENCE [LARGE SCALE GENOMIC DNA]</scope>
</reference>
<proteinExistence type="predicted"/>
<protein>
    <submittedName>
        <fullName evidence="1">Uncharacterized protein</fullName>
    </submittedName>
</protein>
<organism evidence="1 2">
    <name type="scientific">Knipowitschia caucasica</name>
    <name type="common">Caucasian dwarf goby</name>
    <name type="synonym">Pomatoschistus caucasicus</name>
    <dbReference type="NCBI Taxonomy" id="637954"/>
    <lineage>
        <taxon>Eukaryota</taxon>
        <taxon>Metazoa</taxon>
        <taxon>Chordata</taxon>
        <taxon>Craniata</taxon>
        <taxon>Vertebrata</taxon>
        <taxon>Euteleostomi</taxon>
        <taxon>Actinopterygii</taxon>
        <taxon>Neopterygii</taxon>
        <taxon>Teleostei</taxon>
        <taxon>Neoteleostei</taxon>
        <taxon>Acanthomorphata</taxon>
        <taxon>Gobiaria</taxon>
        <taxon>Gobiiformes</taxon>
        <taxon>Gobioidei</taxon>
        <taxon>Gobiidae</taxon>
        <taxon>Gobiinae</taxon>
        <taxon>Knipowitschia</taxon>
    </lineage>
</organism>
<name>A0AAV2LZR3_KNICA</name>
<gene>
    <name evidence="1" type="ORF">KC01_LOCUS33700</name>
</gene>
<sequence length="101" mass="10946">MVWHKSCSPALPSAGGALVRGSQSLCSGGLTEAGGEWSAHRQRNLFPLPQVLSKLPPEPLPFHPYTLPTPQTLCGSLQLTVTKDFLYFVDQYIVCYGIQSG</sequence>
<dbReference type="Proteomes" id="UP001497482">
    <property type="component" value="Chromosome 5"/>
</dbReference>
<dbReference type="EMBL" id="OZ035827">
    <property type="protein sequence ID" value="CAL1606538.1"/>
    <property type="molecule type" value="Genomic_DNA"/>
</dbReference>
<keyword evidence="2" id="KW-1185">Reference proteome</keyword>
<evidence type="ECO:0000313" key="2">
    <source>
        <dbReference type="Proteomes" id="UP001497482"/>
    </source>
</evidence>
<evidence type="ECO:0000313" key="1">
    <source>
        <dbReference type="EMBL" id="CAL1606538.1"/>
    </source>
</evidence>
<dbReference type="AlphaFoldDB" id="A0AAV2LZR3"/>
<accession>A0AAV2LZR3</accession>